<dbReference type="SMART" id="SM00382">
    <property type="entry name" value="AAA"/>
    <property type="match status" value="1"/>
</dbReference>
<comment type="subcellular location">
    <subcellularLocation>
        <location evidence="1">Cell inner membrane</location>
        <topology evidence="1">Peripheral membrane protein</topology>
    </subcellularLocation>
</comment>
<keyword evidence="11" id="KW-1185">Reference proteome</keyword>
<evidence type="ECO:0000256" key="7">
    <source>
        <dbReference type="ARBA" id="ARBA00023136"/>
    </source>
</evidence>
<evidence type="ECO:0000256" key="2">
    <source>
        <dbReference type="ARBA" id="ARBA00005417"/>
    </source>
</evidence>
<dbReference type="Pfam" id="PF00005">
    <property type="entry name" value="ABC_tran"/>
    <property type="match status" value="1"/>
</dbReference>
<dbReference type="CDD" id="cd03257">
    <property type="entry name" value="ABC_NikE_OppD_transporters"/>
    <property type="match status" value="1"/>
</dbReference>
<dbReference type="InterPro" id="IPR027417">
    <property type="entry name" value="P-loop_NTPase"/>
</dbReference>
<evidence type="ECO:0000256" key="5">
    <source>
        <dbReference type="ARBA" id="ARBA00022741"/>
    </source>
</evidence>
<feature type="domain" description="ABC transporter" evidence="9">
    <location>
        <begin position="6"/>
        <end position="256"/>
    </location>
</feature>
<dbReference type="NCBIfam" id="TIGR01727">
    <property type="entry name" value="oligo_HPY"/>
    <property type="match status" value="1"/>
</dbReference>
<keyword evidence="4" id="KW-1003">Cell membrane</keyword>
<dbReference type="OrthoDB" id="7374568at2"/>
<protein>
    <submittedName>
        <fullName evidence="10">Peptide ABC transporter ATP-binding protein</fullName>
    </submittedName>
</protein>
<dbReference type="PROSITE" id="PS50893">
    <property type="entry name" value="ABC_TRANSPORTER_2"/>
    <property type="match status" value="1"/>
</dbReference>
<comment type="caution">
    <text evidence="10">The sequence shown here is derived from an EMBL/GenBank/DDBJ whole genome shotgun (WGS) entry which is preliminary data.</text>
</comment>
<dbReference type="InterPro" id="IPR013563">
    <property type="entry name" value="Oligopep_ABC_C"/>
</dbReference>
<dbReference type="GO" id="GO:0016887">
    <property type="term" value="F:ATP hydrolysis activity"/>
    <property type="evidence" value="ECO:0007669"/>
    <property type="project" value="InterPro"/>
</dbReference>
<evidence type="ECO:0000313" key="11">
    <source>
        <dbReference type="Proteomes" id="UP000244817"/>
    </source>
</evidence>
<dbReference type="PANTHER" id="PTHR43297">
    <property type="entry name" value="OLIGOPEPTIDE TRANSPORT ATP-BINDING PROTEIN APPD"/>
    <property type="match status" value="1"/>
</dbReference>
<dbReference type="PROSITE" id="PS00211">
    <property type="entry name" value="ABC_TRANSPORTER_1"/>
    <property type="match status" value="1"/>
</dbReference>
<evidence type="ECO:0000256" key="8">
    <source>
        <dbReference type="SAM" id="MobiDB-lite"/>
    </source>
</evidence>
<dbReference type="GO" id="GO:0005886">
    <property type="term" value="C:plasma membrane"/>
    <property type="evidence" value="ECO:0007669"/>
    <property type="project" value="UniProtKB-SubCell"/>
</dbReference>
<name>A0A2T7FTK0_9RHOB</name>
<dbReference type="RefSeq" id="WP_108641911.1">
    <property type="nucleotide sequence ID" value="NZ_QCYG01000010.1"/>
</dbReference>
<keyword evidence="3" id="KW-0813">Transport</keyword>
<evidence type="ECO:0000256" key="6">
    <source>
        <dbReference type="ARBA" id="ARBA00022840"/>
    </source>
</evidence>
<keyword evidence="6 10" id="KW-0067">ATP-binding</keyword>
<dbReference type="InterPro" id="IPR003439">
    <property type="entry name" value="ABC_transporter-like_ATP-bd"/>
</dbReference>
<organism evidence="10 11">
    <name type="scientific">Thalassorhabdomicrobium marinisediminis</name>
    <dbReference type="NCBI Taxonomy" id="2170577"/>
    <lineage>
        <taxon>Bacteria</taxon>
        <taxon>Pseudomonadati</taxon>
        <taxon>Pseudomonadota</taxon>
        <taxon>Alphaproteobacteria</taxon>
        <taxon>Rhodobacterales</taxon>
        <taxon>Paracoccaceae</taxon>
        <taxon>Thalassorhabdomicrobium</taxon>
    </lineage>
</organism>
<dbReference type="PANTHER" id="PTHR43297:SF2">
    <property type="entry name" value="DIPEPTIDE TRANSPORT ATP-BINDING PROTEIN DPPD"/>
    <property type="match status" value="1"/>
</dbReference>
<keyword evidence="5" id="KW-0547">Nucleotide-binding</keyword>
<dbReference type="GO" id="GO:0055085">
    <property type="term" value="P:transmembrane transport"/>
    <property type="evidence" value="ECO:0007669"/>
    <property type="project" value="UniProtKB-ARBA"/>
</dbReference>
<evidence type="ECO:0000256" key="1">
    <source>
        <dbReference type="ARBA" id="ARBA00004417"/>
    </source>
</evidence>
<evidence type="ECO:0000256" key="3">
    <source>
        <dbReference type="ARBA" id="ARBA00022448"/>
    </source>
</evidence>
<dbReference type="InterPro" id="IPR017871">
    <property type="entry name" value="ABC_transporter-like_CS"/>
</dbReference>
<dbReference type="Gene3D" id="3.40.50.300">
    <property type="entry name" value="P-loop containing nucleotide triphosphate hydrolases"/>
    <property type="match status" value="1"/>
</dbReference>
<evidence type="ECO:0000259" key="9">
    <source>
        <dbReference type="PROSITE" id="PS50893"/>
    </source>
</evidence>
<evidence type="ECO:0000256" key="4">
    <source>
        <dbReference type="ARBA" id="ARBA00022475"/>
    </source>
</evidence>
<dbReference type="EMBL" id="QCYG01000010">
    <property type="protein sequence ID" value="PVA05484.1"/>
    <property type="molecule type" value="Genomic_DNA"/>
</dbReference>
<reference evidence="10 11" key="1">
    <citation type="submission" date="2018-04" db="EMBL/GenBank/DDBJ databases">
        <title>Pelagivirga bohaiensis gen. nov., sp. nov., a bacterium isolated from the Bohai Sea.</title>
        <authorList>
            <person name="Ji X."/>
        </authorList>
    </citation>
    <scope>NUCLEOTIDE SEQUENCE [LARGE SCALE GENOMIC DNA]</scope>
    <source>
        <strain evidence="10 11">BH-SD16</strain>
    </source>
</reference>
<comment type="similarity">
    <text evidence="2">Belongs to the ABC transporter superfamily.</text>
</comment>
<dbReference type="InterPro" id="IPR050388">
    <property type="entry name" value="ABC_Ni/Peptide_Import"/>
</dbReference>
<dbReference type="GO" id="GO:0005524">
    <property type="term" value="F:ATP binding"/>
    <property type="evidence" value="ECO:0007669"/>
    <property type="project" value="UniProtKB-KW"/>
</dbReference>
<dbReference type="InterPro" id="IPR003593">
    <property type="entry name" value="AAA+_ATPase"/>
</dbReference>
<dbReference type="GO" id="GO:0015833">
    <property type="term" value="P:peptide transport"/>
    <property type="evidence" value="ECO:0007669"/>
    <property type="project" value="InterPro"/>
</dbReference>
<gene>
    <name evidence="10" type="ORF">DC363_14660</name>
</gene>
<dbReference type="FunFam" id="3.40.50.300:FF:000016">
    <property type="entry name" value="Oligopeptide ABC transporter ATP-binding component"/>
    <property type="match status" value="1"/>
</dbReference>
<proteinExistence type="inferred from homology"/>
<dbReference type="Pfam" id="PF08352">
    <property type="entry name" value="oligo_HPY"/>
    <property type="match status" value="1"/>
</dbReference>
<dbReference type="AlphaFoldDB" id="A0A2T7FTK0"/>
<evidence type="ECO:0000313" key="10">
    <source>
        <dbReference type="EMBL" id="PVA05484.1"/>
    </source>
</evidence>
<feature type="region of interest" description="Disordered" evidence="8">
    <location>
        <begin position="304"/>
        <end position="338"/>
    </location>
</feature>
<dbReference type="Proteomes" id="UP000244817">
    <property type="component" value="Unassembled WGS sequence"/>
</dbReference>
<keyword evidence="7" id="KW-0472">Membrane</keyword>
<sequence>MTAPLLSLRDLRTEYRTDRGVVQAVRGVELTLHRGEILGLVGESGSGKSVTCMSLLKLLKRGGHITSGTADFDGVDLLSLSDRALTRVRGDRIGVIFQDPMSALNPTMTVGRQIVEVLMQHRRIGKNAARARAVELFKLVRIPSPETRIDNYPHEFSGGMRQRVMIAIALACEPDILIADEPTTALDVTIQRQILALLKELRDRLGMAIILVTHDLGVIAETADRVMVLYGGQVMEEAPVADLFAAPQHPYTRGLLAAIPDPRLAGRPLSPVRGSPPDMRSPPPGCPFAPRCPRAMRICATPPPMYDGTESARLRPTQRSRCWLADTNAPAPTPEPAE</sequence>
<accession>A0A2T7FTK0</accession>
<dbReference type="SUPFAM" id="SSF52540">
    <property type="entry name" value="P-loop containing nucleoside triphosphate hydrolases"/>
    <property type="match status" value="1"/>
</dbReference>